<evidence type="ECO:0000313" key="2">
    <source>
        <dbReference type="Proteomes" id="UP000032726"/>
    </source>
</evidence>
<dbReference type="KEGG" id="mlt:VC82_2964"/>
<gene>
    <name evidence="1" type="ORF">VC82_2964</name>
</gene>
<accession>A0A0D5YXC5</accession>
<dbReference type="HOGENOM" id="CLU_2082154_0_0_10"/>
<sequence length="117" mass="13169">MKTSLARIEAQNAFCPKCSNKIKRALQKIKDISNVCAYSSDSLITFNFIRANELSVALNTLAELEYPPKGDKIERGNYVHQLCACIKNRHNGSTIDKNLLGYDHQKRKLNDALKKAS</sequence>
<dbReference type="Proteomes" id="UP000032726">
    <property type="component" value="Chromosome"/>
</dbReference>
<evidence type="ECO:0008006" key="3">
    <source>
        <dbReference type="Google" id="ProtNLM"/>
    </source>
</evidence>
<organism evidence="1 2">
    <name type="scientific">Flagellimonas lutaonensis</name>
    <dbReference type="NCBI Taxonomy" id="516051"/>
    <lineage>
        <taxon>Bacteria</taxon>
        <taxon>Pseudomonadati</taxon>
        <taxon>Bacteroidota</taxon>
        <taxon>Flavobacteriia</taxon>
        <taxon>Flavobacteriales</taxon>
        <taxon>Flavobacteriaceae</taxon>
        <taxon>Flagellimonas</taxon>
    </lineage>
</organism>
<reference evidence="1 2" key="1">
    <citation type="submission" date="2015-03" db="EMBL/GenBank/DDBJ databases">
        <title>Complete genome sequence of Muricauda lutaonensis CC-HSB-11T, isolated from a coastal hot spring.</title>
        <authorList>
            <person name="Kim K.M."/>
        </authorList>
    </citation>
    <scope>NUCLEOTIDE SEQUENCE [LARGE SCALE GENOMIC DNA]</scope>
    <source>
        <strain evidence="1 2">CC-HSB-11</strain>
    </source>
</reference>
<name>A0A0D5YXC5_9FLAO</name>
<dbReference type="OrthoDB" id="1451860at2"/>
<dbReference type="STRING" id="516051.VC82_2964"/>
<protein>
    <recommendedName>
        <fullName evidence="3">HMA domain-containing protein</fullName>
    </recommendedName>
</protein>
<dbReference type="AlphaFoldDB" id="A0A0D5YXC5"/>
<dbReference type="RefSeq" id="WP_045803033.1">
    <property type="nucleotide sequence ID" value="NZ_CP011071.1"/>
</dbReference>
<evidence type="ECO:0000313" key="1">
    <source>
        <dbReference type="EMBL" id="AKA36508.1"/>
    </source>
</evidence>
<keyword evidence="2" id="KW-1185">Reference proteome</keyword>
<proteinExistence type="predicted"/>
<dbReference type="EMBL" id="CP011071">
    <property type="protein sequence ID" value="AKA36508.1"/>
    <property type="molecule type" value="Genomic_DNA"/>
</dbReference>